<feature type="domain" description="SLH" evidence="15">
    <location>
        <begin position="437"/>
        <end position="491"/>
    </location>
</feature>
<accession>A0A1I3XEG2</accession>
<keyword evidence="17" id="KW-1185">Reference proteome</keyword>
<evidence type="ECO:0000256" key="3">
    <source>
        <dbReference type="ARBA" id="ARBA00011073"/>
    </source>
</evidence>
<evidence type="ECO:0000256" key="12">
    <source>
        <dbReference type="PROSITE-ProRule" id="PRU01240"/>
    </source>
</evidence>
<reference evidence="17" key="1">
    <citation type="submission" date="2016-10" db="EMBL/GenBank/DDBJ databases">
        <authorList>
            <person name="Varghese N."/>
            <person name="Submissions S."/>
        </authorList>
    </citation>
    <scope>NUCLEOTIDE SEQUENCE [LARGE SCALE GENOMIC DNA]</scope>
    <source>
        <strain evidence="17">CGMCC 1.3704</strain>
    </source>
</reference>
<comment type="similarity">
    <text evidence="3 12 13">Belongs to the peptidase S8 family.</text>
</comment>
<dbReference type="EMBL" id="FOSB01000008">
    <property type="protein sequence ID" value="SFK17905.1"/>
    <property type="molecule type" value="Genomic_DNA"/>
</dbReference>
<evidence type="ECO:0000256" key="14">
    <source>
        <dbReference type="SAM" id="SignalP"/>
    </source>
</evidence>
<dbReference type="Pfam" id="PF00082">
    <property type="entry name" value="Peptidase_S8"/>
    <property type="match status" value="1"/>
</dbReference>
<dbReference type="GO" id="GO:0046872">
    <property type="term" value="F:metal ion binding"/>
    <property type="evidence" value="ECO:0007669"/>
    <property type="project" value="UniProtKB-KW"/>
</dbReference>
<dbReference type="InterPro" id="IPR015500">
    <property type="entry name" value="Peptidase_S8_subtilisin-rel"/>
</dbReference>
<feature type="chain" id="PRO_5010216893" evidence="14">
    <location>
        <begin position="27"/>
        <end position="545"/>
    </location>
</feature>
<comment type="subcellular location">
    <subcellularLocation>
        <location evidence="2">Secreted</location>
    </subcellularLocation>
</comment>
<dbReference type="Proteomes" id="UP000183557">
    <property type="component" value="Unassembled WGS sequence"/>
</dbReference>
<feature type="active site" description="Charge relay system" evidence="11 12">
    <location>
        <position position="156"/>
    </location>
</feature>
<evidence type="ECO:0000256" key="4">
    <source>
        <dbReference type="ARBA" id="ARBA00022525"/>
    </source>
</evidence>
<dbReference type="Gene3D" id="3.40.50.200">
    <property type="entry name" value="Peptidase S8/S53 domain"/>
    <property type="match status" value="1"/>
</dbReference>
<protein>
    <submittedName>
        <fullName evidence="16">Subtilisin</fullName>
    </submittedName>
</protein>
<keyword evidence="8 12" id="KW-0378">Hydrolase</keyword>
<dbReference type="PROSITE" id="PS51272">
    <property type="entry name" value="SLH"/>
    <property type="match status" value="3"/>
</dbReference>
<comment type="cofactor">
    <cofactor evidence="1">
        <name>Ca(2+)</name>
        <dbReference type="ChEBI" id="CHEBI:29108"/>
    </cofactor>
</comment>
<feature type="domain" description="SLH" evidence="15">
    <location>
        <begin position="492"/>
        <end position="545"/>
    </location>
</feature>
<dbReference type="GO" id="GO:0005576">
    <property type="term" value="C:extracellular region"/>
    <property type="evidence" value="ECO:0007669"/>
    <property type="project" value="UniProtKB-SubCell"/>
</dbReference>
<keyword evidence="5 12" id="KW-0645">Protease</keyword>
<dbReference type="RefSeq" id="WP_167360091.1">
    <property type="nucleotide sequence ID" value="NZ_FOSB01000008.1"/>
</dbReference>
<dbReference type="SUPFAM" id="SSF52743">
    <property type="entry name" value="Subtilisin-like"/>
    <property type="match status" value="1"/>
</dbReference>
<evidence type="ECO:0000256" key="5">
    <source>
        <dbReference type="ARBA" id="ARBA00022670"/>
    </source>
</evidence>
<dbReference type="PROSITE" id="PS51892">
    <property type="entry name" value="SUBTILASE"/>
    <property type="match status" value="1"/>
</dbReference>
<dbReference type="InterPro" id="IPR023827">
    <property type="entry name" value="Peptidase_S8_Asp-AS"/>
</dbReference>
<feature type="domain" description="SLH" evidence="15">
    <location>
        <begin position="373"/>
        <end position="436"/>
    </location>
</feature>
<evidence type="ECO:0000313" key="17">
    <source>
        <dbReference type="Proteomes" id="UP000183557"/>
    </source>
</evidence>
<feature type="active site" description="Charge relay system" evidence="11 12">
    <location>
        <position position="320"/>
    </location>
</feature>
<sequence length="545" mass="58636">MNQAIKKLAFVLIVLFAVSAGGNISAAEQEDSVRVIIGFDESINQAVTQSVEVHHTYEEMKAVAASIDEADMKKLQSHSDVKWVETDQKVKTSAQTKTWGYNSTNTPDSRAWGLDGDGVEIAIIDTGIDPDHPDLNVKKGISVLEEHDSWVDDNGHGTHVAGVIGAQDNEVGTVGMAPEADIYAVKALDQEGDGWESEIIAGIDWAIKENVDIINLSLTSCQPSTAMKSTIGRAESSGIAVVAASGNGVLCSGEYLNDVMYPARYESVISVGAVDEKQTRALFSYGGESLDFVAPGTKVYSSYITTDKHPDGYKNMNGTSMAAPYVSGALALTMQAYPNTKLDELKDLLIEHAVDLGEKGKDFDYGHGLVQALDKPFADIKEDRYYYPFIQQLYKGGIVKGIQDGTFAPLGEITREEVVTMVGRSIDLDGEKRETPFPDVDKASFGSGFITSAVEEGIIKGLPDGTFGPKQKITRGEVAVIIDRVFELESGTQTSFPDVSPECYCYDAVNAVATAGIVTGFPDGTYGPDKYITRSELATILARAL</sequence>
<dbReference type="PROSITE" id="PS00138">
    <property type="entry name" value="SUBTILASE_SER"/>
    <property type="match status" value="1"/>
</dbReference>
<feature type="signal peptide" evidence="14">
    <location>
        <begin position="1"/>
        <end position="26"/>
    </location>
</feature>
<keyword evidence="9 12" id="KW-0720">Serine protease</keyword>
<evidence type="ECO:0000256" key="1">
    <source>
        <dbReference type="ARBA" id="ARBA00001913"/>
    </source>
</evidence>
<keyword evidence="4" id="KW-0964">Secreted</keyword>
<dbReference type="SUPFAM" id="SSF54897">
    <property type="entry name" value="Protease propeptides/inhibitors"/>
    <property type="match status" value="1"/>
</dbReference>
<keyword evidence="6" id="KW-0479">Metal-binding</keyword>
<dbReference type="PROSITE" id="PS00136">
    <property type="entry name" value="SUBTILASE_ASP"/>
    <property type="match status" value="1"/>
</dbReference>
<dbReference type="InterPro" id="IPR022398">
    <property type="entry name" value="Peptidase_S8_His-AS"/>
</dbReference>
<dbReference type="CDD" id="cd07477">
    <property type="entry name" value="Peptidases_S8_Subtilisin_subset"/>
    <property type="match status" value="1"/>
</dbReference>
<keyword evidence="7 14" id="KW-0732">Signal</keyword>
<evidence type="ECO:0000256" key="2">
    <source>
        <dbReference type="ARBA" id="ARBA00004613"/>
    </source>
</evidence>
<gene>
    <name evidence="16" type="ORF">SAMN04487936_108149</name>
</gene>
<dbReference type="Pfam" id="PF05922">
    <property type="entry name" value="Inhibitor_I9"/>
    <property type="match status" value="1"/>
</dbReference>
<evidence type="ECO:0000256" key="7">
    <source>
        <dbReference type="ARBA" id="ARBA00022729"/>
    </source>
</evidence>
<evidence type="ECO:0000256" key="8">
    <source>
        <dbReference type="ARBA" id="ARBA00022801"/>
    </source>
</evidence>
<dbReference type="InterPro" id="IPR010259">
    <property type="entry name" value="S8pro/Inhibitor_I9"/>
</dbReference>
<keyword evidence="10" id="KW-0106">Calcium</keyword>
<evidence type="ECO:0000256" key="6">
    <source>
        <dbReference type="ARBA" id="ARBA00022723"/>
    </source>
</evidence>
<dbReference type="InterPro" id="IPR001119">
    <property type="entry name" value="SLH_dom"/>
</dbReference>
<dbReference type="InterPro" id="IPR037045">
    <property type="entry name" value="S8pro/Inhibitor_I9_sf"/>
</dbReference>
<dbReference type="InterPro" id="IPR036852">
    <property type="entry name" value="Peptidase_S8/S53_dom_sf"/>
</dbReference>
<dbReference type="PANTHER" id="PTHR43806:SF11">
    <property type="entry name" value="CEREVISIN-RELATED"/>
    <property type="match status" value="1"/>
</dbReference>
<feature type="active site" description="Charge relay system" evidence="11 12">
    <location>
        <position position="125"/>
    </location>
</feature>
<dbReference type="Pfam" id="PF00395">
    <property type="entry name" value="SLH"/>
    <property type="match status" value="3"/>
</dbReference>
<dbReference type="GO" id="GO:0004252">
    <property type="term" value="F:serine-type endopeptidase activity"/>
    <property type="evidence" value="ECO:0007669"/>
    <property type="project" value="UniProtKB-UniRule"/>
</dbReference>
<dbReference type="PROSITE" id="PS00137">
    <property type="entry name" value="SUBTILASE_HIS"/>
    <property type="match status" value="1"/>
</dbReference>
<dbReference type="PRINTS" id="PR00723">
    <property type="entry name" value="SUBTILISIN"/>
</dbReference>
<name>A0A1I3XEG2_HALDA</name>
<evidence type="ECO:0000256" key="13">
    <source>
        <dbReference type="RuleBase" id="RU003355"/>
    </source>
</evidence>
<dbReference type="InterPro" id="IPR023828">
    <property type="entry name" value="Peptidase_S8_Ser-AS"/>
</dbReference>
<evidence type="ECO:0000256" key="9">
    <source>
        <dbReference type="ARBA" id="ARBA00022825"/>
    </source>
</evidence>
<evidence type="ECO:0000256" key="11">
    <source>
        <dbReference type="PIRSR" id="PIRSR615500-1"/>
    </source>
</evidence>
<dbReference type="InterPro" id="IPR034202">
    <property type="entry name" value="Subtilisin_Carlsberg-like"/>
</dbReference>
<evidence type="ECO:0000313" key="16">
    <source>
        <dbReference type="EMBL" id="SFK17905.1"/>
    </source>
</evidence>
<organism evidence="16 17">
    <name type="scientific">Halobacillus dabanensis</name>
    <dbReference type="NCBI Taxonomy" id="240302"/>
    <lineage>
        <taxon>Bacteria</taxon>
        <taxon>Bacillati</taxon>
        <taxon>Bacillota</taxon>
        <taxon>Bacilli</taxon>
        <taxon>Bacillales</taxon>
        <taxon>Bacillaceae</taxon>
        <taxon>Halobacillus</taxon>
    </lineage>
</organism>
<evidence type="ECO:0000259" key="15">
    <source>
        <dbReference type="PROSITE" id="PS51272"/>
    </source>
</evidence>
<dbReference type="GO" id="GO:0006508">
    <property type="term" value="P:proteolysis"/>
    <property type="evidence" value="ECO:0007669"/>
    <property type="project" value="UniProtKB-KW"/>
</dbReference>
<evidence type="ECO:0000256" key="10">
    <source>
        <dbReference type="ARBA" id="ARBA00022837"/>
    </source>
</evidence>
<dbReference type="InterPro" id="IPR000209">
    <property type="entry name" value="Peptidase_S8/S53_dom"/>
</dbReference>
<proteinExistence type="inferred from homology"/>
<dbReference type="InterPro" id="IPR050131">
    <property type="entry name" value="Peptidase_S8_subtilisin-like"/>
</dbReference>
<dbReference type="Gene3D" id="3.30.70.80">
    <property type="entry name" value="Peptidase S8 propeptide/proteinase inhibitor I9"/>
    <property type="match status" value="1"/>
</dbReference>
<dbReference type="PANTHER" id="PTHR43806">
    <property type="entry name" value="PEPTIDASE S8"/>
    <property type="match status" value="1"/>
</dbReference>
<dbReference type="AlphaFoldDB" id="A0A1I3XEG2"/>